<evidence type="ECO:0000256" key="3">
    <source>
        <dbReference type="ARBA" id="ARBA00022692"/>
    </source>
</evidence>
<keyword evidence="2" id="KW-1003">Cell membrane</keyword>
<evidence type="ECO:0000256" key="6">
    <source>
        <dbReference type="SAM" id="Phobius"/>
    </source>
</evidence>
<feature type="transmembrane region" description="Helical" evidence="6">
    <location>
        <begin position="12"/>
        <end position="35"/>
    </location>
</feature>
<feature type="transmembrane region" description="Helical" evidence="6">
    <location>
        <begin position="81"/>
        <end position="106"/>
    </location>
</feature>
<dbReference type="RefSeq" id="WP_168678157.1">
    <property type="nucleotide sequence ID" value="NZ_JAAXOY010000087.1"/>
</dbReference>
<evidence type="ECO:0000256" key="4">
    <source>
        <dbReference type="ARBA" id="ARBA00022989"/>
    </source>
</evidence>
<keyword evidence="8" id="KW-1185">Reference proteome</keyword>
<comment type="caution">
    <text evidence="7">The sequence shown here is derived from an EMBL/GenBank/DDBJ whole genome shotgun (WGS) entry which is preliminary data.</text>
</comment>
<evidence type="ECO:0000313" key="7">
    <source>
        <dbReference type="EMBL" id="NKY39010.1"/>
    </source>
</evidence>
<dbReference type="EMBL" id="JAAXOY010000087">
    <property type="protein sequence ID" value="NKY39010.1"/>
    <property type="molecule type" value="Genomic_DNA"/>
</dbReference>
<dbReference type="Proteomes" id="UP000777774">
    <property type="component" value="Unassembled WGS sequence"/>
</dbReference>
<feature type="transmembrane region" description="Helical" evidence="6">
    <location>
        <begin position="256"/>
        <end position="280"/>
    </location>
</feature>
<keyword evidence="3 6" id="KW-0812">Transmembrane</keyword>
<name>A0ABX1JXF3_9CELL</name>
<dbReference type="InterPro" id="IPR002797">
    <property type="entry name" value="Polysacc_synth"/>
</dbReference>
<organism evidence="7 8">
    <name type="scientific">Cellulomonas septica</name>
    <dbReference type="NCBI Taxonomy" id="285080"/>
    <lineage>
        <taxon>Bacteria</taxon>
        <taxon>Bacillati</taxon>
        <taxon>Actinomycetota</taxon>
        <taxon>Actinomycetes</taxon>
        <taxon>Micrococcales</taxon>
        <taxon>Cellulomonadaceae</taxon>
        <taxon>Cellulomonas</taxon>
    </lineage>
</organism>
<feature type="transmembrane region" description="Helical" evidence="6">
    <location>
        <begin position="118"/>
        <end position="137"/>
    </location>
</feature>
<evidence type="ECO:0000256" key="1">
    <source>
        <dbReference type="ARBA" id="ARBA00004651"/>
    </source>
</evidence>
<feature type="transmembrane region" description="Helical" evidence="6">
    <location>
        <begin position="177"/>
        <end position="198"/>
    </location>
</feature>
<feature type="transmembrane region" description="Helical" evidence="6">
    <location>
        <begin position="330"/>
        <end position="350"/>
    </location>
</feature>
<feature type="transmembrane region" description="Helical" evidence="6">
    <location>
        <begin position="362"/>
        <end position="380"/>
    </location>
</feature>
<feature type="transmembrane region" description="Helical" evidence="6">
    <location>
        <begin position="47"/>
        <end position="69"/>
    </location>
</feature>
<feature type="transmembrane region" description="Helical" evidence="6">
    <location>
        <begin position="219"/>
        <end position="236"/>
    </location>
</feature>
<dbReference type="Pfam" id="PF01943">
    <property type="entry name" value="Polysacc_synt"/>
    <property type="match status" value="1"/>
</dbReference>
<feature type="transmembrane region" description="Helical" evidence="6">
    <location>
        <begin position="149"/>
        <end position="171"/>
    </location>
</feature>
<accession>A0ABX1JXF3</accession>
<evidence type="ECO:0000313" key="8">
    <source>
        <dbReference type="Proteomes" id="UP000777774"/>
    </source>
</evidence>
<gene>
    <name evidence="7" type="ORF">HGA02_05520</name>
</gene>
<comment type="subcellular location">
    <subcellularLocation>
        <location evidence="1">Cell membrane</location>
        <topology evidence="1">Multi-pass membrane protein</topology>
    </subcellularLocation>
</comment>
<feature type="transmembrane region" description="Helical" evidence="6">
    <location>
        <begin position="292"/>
        <end position="315"/>
    </location>
</feature>
<dbReference type="PANTHER" id="PTHR30250">
    <property type="entry name" value="PST FAMILY PREDICTED COLANIC ACID TRANSPORTER"/>
    <property type="match status" value="1"/>
</dbReference>
<keyword evidence="4 6" id="KW-1133">Transmembrane helix</keyword>
<dbReference type="InterPro" id="IPR050833">
    <property type="entry name" value="Poly_Biosynth_Transport"/>
</dbReference>
<reference evidence="7 8" key="1">
    <citation type="submission" date="2020-04" db="EMBL/GenBank/DDBJ databases">
        <title>MicrobeNet Type strains.</title>
        <authorList>
            <person name="Nicholson A.C."/>
        </authorList>
    </citation>
    <scope>NUCLEOTIDE SEQUENCE [LARGE SCALE GENOMIC DNA]</scope>
    <source>
        <strain evidence="7 8">ATCC BAA-787</strain>
    </source>
</reference>
<evidence type="ECO:0000256" key="2">
    <source>
        <dbReference type="ARBA" id="ARBA00022475"/>
    </source>
</evidence>
<protein>
    <submittedName>
        <fullName evidence="7">Oligosaccharide flippase family protein</fullName>
    </submittedName>
</protein>
<proteinExistence type="predicted"/>
<dbReference type="PANTHER" id="PTHR30250:SF11">
    <property type="entry name" value="O-ANTIGEN TRANSPORTER-RELATED"/>
    <property type="match status" value="1"/>
</dbReference>
<keyword evidence="5 6" id="KW-0472">Membrane</keyword>
<sequence length="413" mass="43387">MSDVAQSARLRRLSLLSLIGGAASGAGMFALNIVVARSTSPSGFADFAFFLALSQVWFILAVAGLELAAPRLLAGRSDEDRAVVVGSVLTIASVLAVVACAVALVLADPLAGLTKSSWLLVVLAAGFGVATGWRAIVERLTAARGRVGAVAVVKFVEATVIVVGAVAAVLALGEPSWSVFAGIAVGAAVLAVASYLGLLAHRTPRWRSDAATRRQLVSFARYAAPTTVFAVAIMYIDKFALRIGASDVEYAQYSAYFSGSVLLAVQAVFVLQSIVLPATVRAESGAEVRRTIVRALPLLAVALPVLYVCSGWVVVKVLGPDYHYLFTEGPLFAVWATLYTINILGMTACVGRSSRAMRRESFVLVCRVVVAALALGTLVVTGTMSITAVVLVMVALEVCETVNVMTMMRRYLV</sequence>
<evidence type="ECO:0000256" key="5">
    <source>
        <dbReference type="ARBA" id="ARBA00023136"/>
    </source>
</evidence>